<dbReference type="PANTHER" id="PTHR43245">
    <property type="entry name" value="BIFUNCTIONAL POLYMYXIN RESISTANCE PROTEIN ARNA"/>
    <property type="match status" value="1"/>
</dbReference>
<dbReference type="InterPro" id="IPR001509">
    <property type="entry name" value="Epimerase_deHydtase"/>
</dbReference>
<evidence type="ECO:0000313" key="2">
    <source>
        <dbReference type="EMBL" id="REF94261.1"/>
    </source>
</evidence>
<dbReference type="Pfam" id="PF01370">
    <property type="entry name" value="Epimerase"/>
    <property type="match status" value="1"/>
</dbReference>
<reference evidence="2 3" key="1">
    <citation type="submission" date="2018-08" db="EMBL/GenBank/DDBJ databases">
        <title>Sequencing the genomes of 1000 actinobacteria strains.</title>
        <authorList>
            <person name="Klenk H.-P."/>
        </authorList>
    </citation>
    <scope>NUCLEOTIDE SEQUENCE [LARGE SCALE GENOMIC DNA]</scope>
    <source>
        <strain evidence="2 3">DSM 44099</strain>
    </source>
</reference>
<dbReference type="Gene3D" id="3.40.50.720">
    <property type="entry name" value="NAD(P)-binding Rossmann-like Domain"/>
    <property type="match status" value="1"/>
</dbReference>
<dbReference type="Proteomes" id="UP000256913">
    <property type="component" value="Unassembled WGS sequence"/>
</dbReference>
<proteinExistence type="predicted"/>
<dbReference type="RefSeq" id="WP_116066109.1">
    <property type="nucleotide sequence ID" value="NZ_BONB01000106.1"/>
</dbReference>
<dbReference type="SMART" id="SM00822">
    <property type="entry name" value="PKS_KR"/>
    <property type="match status" value="1"/>
</dbReference>
<dbReference type="InterPro" id="IPR036291">
    <property type="entry name" value="NAD(P)-bd_dom_sf"/>
</dbReference>
<accession>A0A3D9ZA94</accession>
<dbReference type="SUPFAM" id="SSF51735">
    <property type="entry name" value="NAD(P)-binding Rossmann-fold domains"/>
    <property type="match status" value="1"/>
</dbReference>
<comment type="caution">
    <text evidence="2">The sequence shown here is derived from an EMBL/GenBank/DDBJ whole genome shotgun (WGS) entry which is preliminary data.</text>
</comment>
<evidence type="ECO:0000259" key="1">
    <source>
        <dbReference type="SMART" id="SM00822"/>
    </source>
</evidence>
<dbReference type="EMBL" id="QUMQ01000001">
    <property type="protein sequence ID" value="REF94261.1"/>
    <property type="molecule type" value="Genomic_DNA"/>
</dbReference>
<sequence length="257" mass="27234">MRRVLITGGAGRIGSLLTARLAADYAVRSFDVAPQQPADGVETIRGLIGDLDTVTAACAGVDVVIHLAAIPSESLWEELVRVNIEGTRTVLEAARLAGVPKVILASSIHAAGFRTRTATPLPASSAPRPDTLYGWTKAAVESLGSLYSDRYGMTVFPVRIGAFQDTPWSEVDVPIWLSPDDCVRLMLALVETPVTGFRVVWGVSDNSSGWLELDSEVGYQPQDDSATVAHLAAPSDSAAHAQLGGTFAAIPLGMPRW</sequence>
<protein>
    <submittedName>
        <fullName evidence="2">Nucleoside-diphosphate-sugar epimerase</fullName>
    </submittedName>
</protein>
<organism evidence="2 3">
    <name type="scientific">Asanoa ferruginea</name>
    <dbReference type="NCBI Taxonomy" id="53367"/>
    <lineage>
        <taxon>Bacteria</taxon>
        <taxon>Bacillati</taxon>
        <taxon>Actinomycetota</taxon>
        <taxon>Actinomycetes</taxon>
        <taxon>Micromonosporales</taxon>
        <taxon>Micromonosporaceae</taxon>
        <taxon>Asanoa</taxon>
    </lineage>
</organism>
<gene>
    <name evidence="2" type="ORF">DFJ67_0178</name>
</gene>
<name>A0A3D9ZA94_9ACTN</name>
<feature type="domain" description="Ketoreductase" evidence="1">
    <location>
        <begin position="2"/>
        <end position="135"/>
    </location>
</feature>
<dbReference type="AlphaFoldDB" id="A0A3D9ZA94"/>
<dbReference type="InterPro" id="IPR050177">
    <property type="entry name" value="Lipid_A_modif_metabolic_enz"/>
</dbReference>
<dbReference type="OrthoDB" id="8770295at2"/>
<dbReference type="PANTHER" id="PTHR43245:SF55">
    <property type="entry name" value="NAD(P)-BINDING DOMAIN-CONTAINING PROTEIN"/>
    <property type="match status" value="1"/>
</dbReference>
<dbReference type="InterPro" id="IPR057326">
    <property type="entry name" value="KR_dom"/>
</dbReference>
<evidence type="ECO:0000313" key="3">
    <source>
        <dbReference type="Proteomes" id="UP000256913"/>
    </source>
</evidence>
<keyword evidence="3" id="KW-1185">Reference proteome</keyword>